<sequence>MAYRQYRPYIETGSRHFPSTFLNFNLKLQT</sequence>
<dbReference type="EMBL" id="AEGP01000062">
    <property type="protein sequence ID" value="EGG41513.1"/>
    <property type="molecule type" value="Genomic_DNA"/>
</dbReference>
<evidence type="ECO:0000313" key="1">
    <source>
        <dbReference type="EMBL" id="EGG41513.1"/>
    </source>
</evidence>
<dbReference type="AlphaFoldDB" id="F3KMC4"/>
<organism evidence="1">
    <name type="scientific">Candidatus Nitrosarchaeum limnium SFB1</name>
    <dbReference type="NCBI Taxonomy" id="886738"/>
    <lineage>
        <taxon>Archaea</taxon>
        <taxon>Nitrososphaerota</taxon>
        <taxon>Nitrososphaeria</taxon>
        <taxon>Nitrosopumilales</taxon>
        <taxon>Nitrosopumilaceae</taxon>
        <taxon>Nitrosarchaeum</taxon>
    </lineage>
</organism>
<comment type="caution">
    <text evidence="1">The sequence shown here is derived from an EMBL/GenBank/DDBJ whole genome shotgun (WGS) entry which is preliminary data.</text>
</comment>
<protein>
    <submittedName>
        <fullName evidence="1">Uncharacterized protein</fullName>
    </submittedName>
</protein>
<accession>F3KMC4</accession>
<dbReference type="STRING" id="886738.Nlim_1673"/>
<name>F3KMC4_9ARCH</name>
<proteinExistence type="predicted"/>
<gene>
    <name evidence="1" type="ORF">Nlim_1673</name>
</gene>
<dbReference type="HOGENOM" id="CLU_3401509_0_0_2"/>
<dbReference type="Proteomes" id="UP000004348">
    <property type="component" value="Chromosome"/>
</dbReference>
<reference evidence="1" key="1">
    <citation type="journal article" date="2011" name="PLoS ONE">
        <title>Genome of a low-salinity ammonia-oxidizing archaeon determined by single-cell and metagenomic analysis.</title>
        <authorList>
            <person name="Blainey P.C."/>
            <person name="Mosier A.C."/>
            <person name="Potanina A."/>
            <person name="Francis C.A."/>
            <person name="Quake S.R."/>
        </authorList>
    </citation>
    <scope>NUCLEOTIDE SEQUENCE [LARGE SCALE GENOMIC DNA]</scope>
    <source>
        <strain evidence="1">SFB1</strain>
    </source>
</reference>